<keyword evidence="12" id="KW-1185">Reference proteome</keyword>
<dbReference type="InterPro" id="IPR000276">
    <property type="entry name" value="GPCR_Rhodpsn"/>
</dbReference>
<evidence type="ECO:0000313" key="12">
    <source>
        <dbReference type="Proteomes" id="UP000515146"/>
    </source>
</evidence>
<feature type="transmembrane region" description="Helical" evidence="10">
    <location>
        <begin position="227"/>
        <end position="249"/>
    </location>
</feature>
<dbReference type="PANTHER" id="PTHR24235:SF29">
    <property type="entry name" value="GH23382P"/>
    <property type="match status" value="1"/>
</dbReference>
<evidence type="ECO:0000256" key="10">
    <source>
        <dbReference type="SAM" id="Phobius"/>
    </source>
</evidence>
<dbReference type="KEGG" id="dpte:113790485"/>
<evidence type="ECO:0000256" key="7">
    <source>
        <dbReference type="ARBA" id="ARBA00023170"/>
    </source>
</evidence>
<dbReference type="SUPFAM" id="SSF81321">
    <property type="entry name" value="Family A G protein-coupled receptor-like"/>
    <property type="match status" value="1"/>
</dbReference>
<keyword evidence="3 10" id="KW-0812">Transmembrane</keyword>
<dbReference type="Proteomes" id="UP000515146">
    <property type="component" value="Unplaced"/>
</dbReference>
<dbReference type="InParanoid" id="A0A6P6XSZ9"/>
<dbReference type="PROSITE" id="PS50262">
    <property type="entry name" value="G_PROTEIN_RECEP_F1_2"/>
    <property type="match status" value="1"/>
</dbReference>
<evidence type="ECO:0000256" key="9">
    <source>
        <dbReference type="SAM" id="MobiDB-lite"/>
    </source>
</evidence>
<keyword evidence="5" id="KW-0297">G-protein coupled receptor</keyword>
<keyword evidence="6 10" id="KW-0472">Membrane</keyword>
<keyword evidence="7 13" id="KW-0675">Receptor</keyword>
<dbReference type="PRINTS" id="PR00237">
    <property type="entry name" value="GPCRRHODOPSN"/>
</dbReference>
<evidence type="ECO:0000256" key="5">
    <source>
        <dbReference type="ARBA" id="ARBA00023040"/>
    </source>
</evidence>
<dbReference type="GO" id="GO:0004930">
    <property type="term" value="F:G protein-coupled receptor activity"/>
    <property type="evidence" value="ECO:0007669"/>
    <property type="project" value="UniProtKB-KW"/>
</dbReference>
<comment type="similarity">
    <text evidence="2">Belongs to the G-protein coupled receptor 1 family.</text>
</comment>
<protein>
    <submittedName>
        <fullName evidence="13">Probable G-protein coupled receptor 83</fullName>
    </submittedName>
</protein>
<reference evidence="13" key="1">
    <citation type="submission" date="2025-08" db="UniProtKB">
        <authorList>
            <consortium name="RefSeq"/>
        </authorList>
    </citation>
    <scope>IDENTIFICATION</scope>
    <source>
        <strain evidence="13">Airmid</strain>
    </source>
</reference>
<dbReference type="Gene3D" id="1.20.1070.10">
    <property type="entry name" value="Rhodopsin 7-helix transmembrane proteins"/>
    <property type="match status" value="1"/>
</dbReference>
<comment type="subcellular location">
    <subcellularLocation>
        <location evidence="1">Membrane</location>
        <topology evidence="1">Multi-pass membrane protein</topology>
    </subcellularLocation>
</comment>
<feature type="transmembrane region" description="Helical" evidence="10">
    <location>
        <begin position="148"/>
        <end position="171"/>
    </location>
</feature>
<proteinExistence type="inferred from homology"/>
<feature type="region of interest" description="Disordered" evidence="9">
    <location>
        <begin position="398"/>
        <end position="419"/>
    </location>
</feature>
<name>A0A6P6XSZ9_DERPT</name>
<evidence type="ECO:0000256" key="1">
    <source>
        <dbReference type="ARBA" id="ARBA00004141"/>
    </source>
</evidence>
<dbReference type="AlphaFoldDB" id="A0A6P6XSZ9"/>
<gene>
    <name evidence="13" type="primary">LOC113790485</name>
</gene>
<keyword evidence="8" id="KW-0807">Transducer</keyword>
<feature type="transmembrane region" description="Helical" evidence="10">
    <location>
        <begin position="87"/>
        <end position="108"/>
    </location>
</feature>
<feature type="non-terminal residue" evidence="13">
    <location>
        <position position="1"/>
    </location>
</feature>
<dbReference type="PANTHER" id="PTHR24235">
    <property type="entry name" value="NEUROPEPTIDE Y RECEPTOR"/>
    <property type="match status" value="1"/>
</dbReference>
<evidence type="ECO:0000259" key="11">
    <source>
        <dbReference type="PROSITE" id="PS50262"/>
    </source>
</evidence>
<feature type="domain" description="G-protein coupled receptors family 1 profile" evidence="11">
    <location>
        <begin position="1"/>
        <end position="246"/>
    </location>
</feature>
<dbReference type="RefSeq" id="XP_027195961.1">
    <property type="nucleotide sequence ID" value="XM_027340160.1"/>
</dbReference>
<feature type="transmembrane region" description="Helical" evidence="10">
    <location>
        <begin position="37"/>
        <end position="66"/>
    </location>
</feature>
<sequence>PNRTEQFNWHLAKTPKKTKLFNIPFNVVRMLPISWPFWSALCILAPLIQYSCVYVSTFTMTLIALHRLWMVRQRSATNAGKNSWKKVALMVMGIWLIAITLSIPHASFNRVKEKRYYGRLLYRCRIQYPRVTFNFPLMMTVEVLITQYLLPLSITLIVYVKIGIVIARQGALICKLSDERKRRQSEAKRRRIFMLALAVATFATCWAPINLYVLLVDMGAVEFHQVAFIMCHWFAMSSVCYNPIIYCWLNEKFRNGAKQSLRTILEFAHISAKHSNLTNNNNNSSTININNKIDLQQQQQQQQSILQQPICIQKNNRTISTTMDMNLVDDDDDDDNNNNQIIRSNGNVINMMITTTAPTITTTTTTLSTWDHTNVDQEFNDIDDDGHKNFNLKLKKINNNDDLNDESTTSSSKEENFIF</sequence>
<accession>A0A6P6XSZ9</accession>
<evidence type="ECO:0000313" key="13">
    <source>
        <dbReference type="RefSeq" id="XP_027195961.1"/>
    </source>
</evidence>
<feature type="transmembrane region" description="Helical" evidence="10">
    <location>
        <begin position="192"/>
        <end position="215"/>
    </location>
</feature>
<organism evidence="12 13">
    <name type="scientific">Dermatophagoides pteronyssinus</name>
    <name type="common">European house dust mite</name>
    <dbReference type="NCBI Taxonomy" id="6956"/>
    <lineage>
        <taxon>Eukaryota</taxon>
        <taxon>Metazoa</taxon>
        <taxon>Ecdysozoa</taxon>
        <taxon>Arthropoda</taxon>
        <taxon>Chelicerata</taxon>
        <taxon>Arachnida</taxon>
        <taxon>Acari</taxon>
        <taxon>Acariformes</taxon>
        <taxon>Sarcoptiformes</taxon>
        <taxon>Astigmata</taxon>
        <taxon>Psoroptidia</taxon>
        <taxon>Analgoidea</taxon>
        <taxon>Pyroglyphidae</taxon>
        <taxon>Dermatophagoidinae</taxon>
        <taxon>Dermatophagoides</taxon>
    </lineage>
</organism>
<evidence type="ECO:0000256" key="3">
    <source>
        <dbReference type="ARBA" id="ARBA00022692"/>
    </source>
</evidence>
<dbReference type="GO" id="GO:0016020">
    <property type="term" value="C:membrane"/>
    <property type="evidence" value="ECO:0007669"/>
    <property type="project" value="UniProtKB-SubCell"/>
</dbReference>
<evidence type="ECO:0000256" key="2">
    <source>
        <dbReference type="ARBA" id="ARBA00010663"/>
    </source>
</evidence>
<evidence type="ECO:0000256" key="8">
    <source>
        <dbReference type="ARBA" id="ARBA00023224"/>
    </source>
</evidence>
<dbReference type="OrthoDB" id="10037617at2759"/>
<dbReference type="Pfam" id="PF00001">
    <property type="entry name" value="7tm_1"/>
    <property type="match status" value="1"/>
</dbReference>
<dbReference type="InterPro" id="IPR017452">
    <property type="entry name" value="GPCR_Rhodpsn_7TM"/>
</dbReference>
<keyword evidence="4 10" id="KW-1133">Transmembrane helix</keyword>
<evidence type="ECO:0000256" key="6">
    <source>
        <dbReference type="ARBA" id="ARBA00023136"/>
    </source>
</evidence>
<evidence type="ECO:0000256" key="4">
    <source>
        <dbReference type="ARBA" id="ARBA00022989"/>
    </source>
</evidence>